<evidence type="ECO:0000256" key="3">
    <source>
        <dbReference type="ARBA" id="ARBA00023015"/>
    </source>
</evidence>
<keyword evidence="3" id="KW-0805">Transcription regulation</keyword>
<gene>
    <name evidence="8" type="ORF">GLAREA_09808</name>
</gene>
<evidence type="ECO:0000313" key="9">
    <source>
        <dbReference type="Proteomes" id="UP000016922"/>
    </source>
</evidence>
<dbReference type="PANTHER" id="PTHR47338">
    <property type="entry name" value="ZN(II)2CYS6 TRANSCRIPTION FACTOR (EUROFUNG)-RELATED"/>
    <property type="match status" value="1"/>
</dbReference>
<reference evidence="8 9" key="1">
    <citation type="journal article" date="2013" name="BMC Genomics">
        <title>Genomics-driven discovery of the pneumocandin biosynthetic gene cluster in the fungus Glarea lozoyensis.</title>
        <authorList>
            <person name="Chen L."/>
            <person name="Yue Q."/>
            <person name="Zhang X."/>
            <person name="Xiang M."/>
            <person name="Wang C."/>
            <person name="Li S."/>
            <person name="Che Y."/>
            <person name="Ortiz-Lopez F.J."/>
            <person name="Bills G.F."/>
            <person name="Liu X."/>
            <person name="An Z."/>
        </authorList>
    </citation>
    <scope>NUCLEOTIDE SEQUENCE [LARGE SCALE GENOMIC DNA]</scope>
    <source>
        <strain evidence="9">ATCC 20868 / MF5171</strain>
    </source>
</reference>
<dbReference type="eggNOG" id="ENOG502QVC1">
    <property type="taxonomic scope" value="Eukaryota"/>
</dbReference>
<dbReference type="InterPro" id="IPR001138">
    <property type="entry name" value="Zn2Cys6_DnaBD"/>
</dbReference>
<evidence type="ECO:0000256" key="1">
    <source>
        <dbReference type="ARBA" id="ARBA00004123"/>
    </source>
</evidence>
<keyword evidence="5" id="KW-0804">Transcription</keyword>
<dbReference type="PANTHER" id="PTHR47338:SF3">
    <property type="entry name" value="C6 FINGER DOMAIN TRANSCRIPTION FACTOR DBAA-RELATED"/>
    <property type="match status" value="1"/>
</dbReference>
<dbReference type="PROSITE" id="PS00463">
    <property type="entry name" value="ZN2_CY6_FUNGAL_1"/>
    <property type="match status" value="1"/>
</dbReference>
<keyword evidence="6" id="KW-0539">Nucleus</keyword>
<dbReference type="OMA" id="ECEKRAM"/>
<dbReference type="Pfam" id="PF00172">
    <property type="entry name" value="Zn_clus"/>
    <property type="match status" value="1"/>
</dbReference>
<dbReference type="SMART" id="SM00066">
    <property type="entry name" value="GAL4"/>
    <property type="match status" value="1"/>
</dbReference>
<dbReference type="GO" id="GO:0003677">
    <property type="term" value="F:DNA binding"/>
    <property type="evidence" value="ECO:0007669"/>
    <property type="project" value="UniProtKB-KW"/>
</dbReference>
<dbReference type="CDD" id="cd00067">
    <property type="entry name" value="GAL4"/>
    <property type="match status" value="1"/>
</dbReference>
<accession>S3CQE7</accession>
<name>S3CQE7_GLAL2</name>
<dbReference type="InterPro" id="IPR036864">
    <property type="entry name" value="Zn2-C6_fun-type_DNA-bd_sf"/>
</dbReference>
<dbReference type="CDD" id="cd12148">
    <property type="entry name" value="fungal_TF_MHR"/>
    <property type="match status" value="1"/>
</dbReference>
<evidence type="ECO:0000256" key="6">
    <source>
        <dbReference type="ARBA" id="ARBA00023242"/>
    </source>
</evidence>
<dbReference type="AlphaFoldDB" id="S3CQE7"/>
<organism evidence="8 9">
    <name type="scientific">Glarea lozoyensis (strain ATCC 20868 / MF5171)</name>
    <dbReference type="NCBI Taxonomy" id="1116229"/>
    <lineage>
        <taxon>Eukaryota</taxon>
        <taxon>Fungi</taxon>
        <taxon>Dikarya</taxon>
        <taxon>Ascomycota</taxon>
        <taxon>Pezizomycotina</taxon>
        <taxon>Leotiomycetes</taxon>
        <taxon>Helotiales</taxon>
        <taxon>Helotiaceae</taxon>
        <taxon>Glarea</taxon>
    </lineage>
</organism>
<dbReference type="SMART" id="SM00906">
    <property type="entry name" value="Fungal_trans"/>
    <property type="match status" value="1"/>
</dbReference>
<dbReference type="Proteomes" id="UP000016922">
    <property type="component" value="Unassembled WGS sequence"/>
</dbReference>
<evidence type="ECO:0000256" key="2">
    <source>
        <dbReference type="ARBA" id="ARBA00022723"/>
    </source>
</evidence>
<sequence length="557" mass="63930">MKQPRQLPGLACDTCRARKLRCDRREPKCTTCIDTGMACTITTIRSPRGPQRGHLKALQARVAALEISLTQKHARTSSIDSFLELTDDQILGGISREQSPTDISKILADIETQDTYMPLDAFEPYPSSSEICLSSLMREDLDQLYFDRVHVFAPILQQRRYSAWTRAKDKSRSHTCLQHAMWTLGASLSTQFQHLEKSLYSDTKKMLEELENKCTDIRSVEIEQVQAWILIAIYEFLRFNYCHGWMSAGRSFRLVQLMRLYKIDTPNSIHSHGDWIKTEEMRRTFWMAYSLDRFASITNDWPLTLSEQAIMTRLPAPETNFQSGQPILMCFLSEAVGTNHQTLSSSWAECIVVNTIFGRALSHRNQAVVEDICATPSSDFWDRHQCVNAILVQTMQTMVAKYPATSQYVDPMLLFTQMLAKTTVLYLYKTLENAMFETEEELMIRMEYKSLALRAAQELVDLTKTLAQLSFFKVHPFTPVPLYLCARFFKTHKNPDECFNMQLQEIILVLQGLKSVNHLAESFLQLLDLDNEINDDHQQQEFSLNGIDISNSLVCSG</sequence>
<keyword evidence="9" id="KW-1185">Reference proteome</keyword>
<dbReference type="RefSeq" id="XP_008084595.1">
    <property type="nucleotide sequence ID" value="XM_008086404.1"/>
</dbReference>
<dbReference type="HOGENOM" id="CLU_011017_3_1_1"/>
<keyword evidence="2" id="KW-0479">Metal-binding</keyword>
<evidence type="ECO:0000259" key="7">
    <source>
        <dbReference type="PROSITE" id="PS50048"/>
    </source>
</evidence>
<comment type="subcellular location">
    <subcellularLocation>
        <location evidence="1">Nucleus</location>
    </subcellularLocation>
</comment>
<dbReference type="GO" id="GO:0000981">
    <property type="term" value="F:DNA-binding transcription factor activity, RNA polymerase II-specific"/>
    <property type="evidence" value="ECO:0007669"/>
    <property type="project" value="InterPro"/>
</dbReference>
<dbReference type="PROSITE" id="PS50048">
    <property type="entry name" value="ZN2_CY6_FUNGAL_2"/>
    <property type="match status" value="1"/>
</dbReference>
<dbReference type="InterPro" id="IPR050815">
    <property type="entry name" value="TF_fung"/>
</dbReference>
<dbReference type="Gene3D" id="4.10.240.10">
    <property type="entry name" value="Zn(2)-C6 fungal-type DNA-binding domain"/>
    <property type="match status" value="1"/>
</dbReference>
<evidence type="ECO:0000256" key="5">
    <source>
        <dbReference type="ARBA" id="ARBA00023163"/>
    </source>
</evidence>
<dbReference type="GeneID" id="19468855"/>
<dbReference type="InterPro" id="IPR007219">
    <property type="entry name" value="XnlR_reg_dom"/>
</dbReference>
<dbReference type="Pfam" id="PF04082">
    <property type="entry name" value="Fungal_trans"/>
    <property type="match status" value="1"/>
</dbReference>
<dbReference type="KEGG" id="glz:GLAREA_09808"/>
<protein>
    <submittedName>
        <fullName evidence="8">Zn2/Cys6 DNA-binding protein</fullName>
    </submittedName>
</protein>
<evidence type="ECO:0000313" key="8">
    <source>
        <dbReference type="EMBL" id="EPE28687.1"/>
    </source>
</evidence>
<dbReference type="GO" id="GO:0005634">
    <property type="term" value="C:nucleus"/>
    <property type="evidence" value="ECO:0007669"/>
    <property type="project" value="UniProtKB-SubCell"/>
</dbReference>
<dbReference type="GO" id="GO:0008270">
    <property type="term" value="F:zinc ion binding"/>
    <property type="evidence" value="ECO:0007669"/>
    <property type="project" value="InterPro"/>
</dbReference>
<dbReference type="EMBL" id="KE145368">
    <property type="protein sequence ID" value="EPE28687.1"/>
    <property type="molecule type" value="Genomic_DNA"/>
</dbReference>
<proteinExistence type="predicted"/>
<dbReference type="GO" id="GO:0006351">
    <property type="term" value="P:DNA-templated transcription"/>
    <property type="evidence" value="ECO:0007669"/>
    <property type="project" value="InterPro"/>
</dbReference>
<keyword evidence="4 8" id="KW-0238">DNA-binding</keyword>
<feature type="domain" description="Zn(2)-C6 fungal-type" evidence="7">
    <location>
        <begin position="11"/>
        <end position="41"/>
    </location>
</feature>
<evidence type="ECO:0000256" key="4">
    <source>
        <dbReference type="ARBA" id="ARBA00023125"/>
    </source>
</evidence>
<dbReference type="SUPFAM" id="SSF57701">
    <property type="entry name" value="Zn2/Cys6 DNA-binding domain"/>
    <property type="match status" value="1"/>
</dbReference>
<dbReference type="OrthoDB" id="3533724at2759"/>